<dbReference type="PANTHER" id="PTHR42912">
    <property type="entry name" value="METHYLTRANSFERASE"/>
    <property type="match status" value="1"/>
</dbReference>
<dbReference type="AlphaFoldDB" id="A0A7S4D7M6"/>
<protein>
    <recommendedName>
        <fullName evidence="2">Methyltransferase domain-containing protein</fullName>
    </recommendedName>
</protein>
<feature type="chain" id="PRO_5030756673" description="Methyltransferase domain-containing protein" evidence="1">
    <location>
        <begin position="21"/>
        <end position="357"/>
    </location>
</feature>
<name>A0A7S4D7M6_HETAK</name>
<evidence type="ECO:0000256" key="1">
    <source>
        <dbReference type="SAM" id="SignalP"/>
    </source>
</evidence>
<dbReference type="EMBL" id="HBIU01026615">
    <property type="protein sequence ID" value="CAE0633569.1"/>
    <property type="molecule type" value="Transcribed_RNA"/>
</dbReference>
<accession>A0A7S4D7M6</accession>
<feature type="signal peptide" evidence="1">
    <location>
        <begin position="1"/>
        <end position="20"/>
    </location>
</feature>
<dbReference type="SUPFAM" id="SSF53335">
    <property type="entry name" value="S-adenosyl-L-methionine-dependent methyltransferases"/>
    <property type="match status" value="1"/>
</dbReference>
<feature type="domain" description="Methyltransferase" evidence="2">
    <location>
        <begin position="186"/>
        <end position="285"/>
    </location>
</feature>
<dbReference type="InterPro" id="IPR029063">
    <property type="entry name" value="SAM-dependent_MTases_sf"/>
</dbReference>
<dbReference type="Gene3D" id="3.40.50.150">
    <property type="entry name" value="Vaccinia Virus protein VP39"/>
    <property type="match status" value="1"/>
</dbReference>
<dbReference type="InterPro" id="IPR041698">
    <property type="entry name" value="Methyltransf_25"/>
</dbReference>
<evidence type="ECO:0000259" key="2">
    <source>
        <dbReference type="Pfam" id="PF13649"/>
    </source>
</evidence>
<gene>
    <name evidence="3" type="ORF">HAKA00212_LOCUS12282</name>
</gene>
<keyword evidence="1" id="KW-0732">Signal</keyword>
<dbReference type="CDD" id="cd02440">
    <property type="entry name" value="AdoMet_MTases"/>
    <property type="match status" value="1"/>
</dbReference>
<dbReference type="PANTHER" id="PTHR42912:SF80">
    <property type="entry name" value="METHYLTRANSFERASE DOMAIN-CONTAINING PROTEIN"/>
    <property type="match status" value="1"/>
</dbReference>
<proteinExistence type="predicted"/>
<organism evidence="3">
    <name type="scientific">Heterosigma akashiwo</name>
    <name type="common">Chromophytic alga</name>
    <name type="synonym">Heterosigma carterae</name>
    <dbReference type="NCBI Taxonomy" id="2829"/>
    <lineage>
        <taxon>Eukaryota</taxon>
        <taxon>Sar</taxon>
        <taxon>Stramenopiles</taxon>
        <taxon>Ochrophyta</taxon>
        <taxon>Raphidophyceae</taxon>
        <taxon>Chattonellales</taxon>
        <taxon>Chattonellaceae</taxon>
        <taxon>Heterosigma</taxon>
    </lineage>
</organism>
<dbReference type="Pfam" id="PF13649">
    <property type="entry name" value="Methyltransf_25"/>
    <property type="match status" value="1"/>
</dbReference>
<dbReference type="GO" id="GO:0008168">
    <property type="term" value="F:methyltransferase activity"/>
    <property type="evidence" value="ECO:0007669"/>
    <property type="project" value="TreeGrafter"/>
</dbReference>
<dbReference type="InterPro" id="IPR050508">
    <property type="entry name" value="Methyltransf_Superfamily"/>
</dbReference>
<reference evidence="3" key="1">
    <citation type="submission" date="2021-01" db="EMBL/GenBank/DDBJ databases">
        <authorList>
            <person name="Corre E."/>
            <person name="Pelletier E."/>
            <person name="Niang G."/>
            <person name="Scheremetjew M."/>
            <person name="Finn R."/>
            <person name="Kale V."/>
            <person name="Holt S."/>
            <person name="Cochrane G."/>
            <person name="Meng A."/>
            <person name="Brown T."/>
            <person name="Cohen L."/>
        </authorList>
    </citation>
    <scope>NUCLEOTIDE SEQUENCE</scope>
    <source>
        <strain evidence="3">CCMP3107</strain>
    </source>
</reference>
<sequence>MNKIALSAVVGLLLVGVIQGFQVPSNNLQIPRVSPLQATTVEPTSEKPQSVTDTLPYKIFDAMMNVPLFHDILFGVYRSQSVEKAEKMGIAWKQTLKELDDADAELKQMQTDLTDPKLTIPDYYYAPIHAYADGNLCWDSAKEEDLWSKLMIAPLFNGRTDGDVKMRQNWIDNVDAVFKENKPRKVMDQGCGTGLSMYMCQQQWPEADFLGVDMSTYKLAISEQKRRTLGALGDKVTLKHAPAEASGEAADQFDLVSICLVNHESPLWVSKALFAEAYRTLKPGGLYTVLDLDKENLEILLTSPFVAAIYKQTEPYVQDFLALDMPEALEECGFEVVRVVQASKSHKAIVARKPLDA</sequence>
<evidence type="ECO:0000313" key="3">
    <source>
        <dbReference type="EMBL" id="CAE0633569.1"/>
    </source>
</evidence>